<organism evidence="2 3">
    <name type="scientific">Paenibacillus odorifer</name>
    <dbReference type="NCBI Taxonomy" id="189426"/>
    <lineage>
        <taxon>Bacteria</taxon>
        <taxon>Bacillati</taxon>
        <taxon>Bacillota</taxon>
        <taxon>Bacilli</taxon>
        <taxon>Bacillales</taxon>
        <taxon>Paenibacillaceae</taxon>
        <taxon>Paenibacillus</taxon>
    </lineage>
</organism>
<dbReference type="AlphaFoldDB" id="A0A1R0XST3"/>
<accession>A0A1R0XST3</accession>
<dbReference type="Proteomes" id="UP000187439">
    <property type="component" value="Unassembled WGS sequence"/>
</dbReference>
<evidence type="ECO:0000313" key="3">
    <source>
        <dbReference type="Proteomes" id="UP000187439"/>
    </source>
</evidence>
<comment type="caution">
    <text evidence="2">The sequence shown here is derived from an EMBL/GenBank/DDBJ whole genome shotgun (WGS) entry which is preliminary data.</text>
</comment>
<feature type="chain" id="PRO_5012209756" description="DUF4367 domain-containing protein" evidence="1">
    <location>
        <begin position="23"/>
        <end position="187"/>
    </location>
</feature>
<name>A0A1R0XST3_9BACL</name>
<proteinExistence type="predicted"/>
<gene>
    <name evidence="2" type="ORF">BSK52_20535</name>
</gene>
<evidence type="ECO:0000256" key="1">
    <source>
        <dbReference type="SAM" id="SignalP"/>
    </source>
</evidence>
<evidence type="ECO:0000313" key="2">
    <source>
        <dbReference type="EMBL" id="OMD37987.1"/>
    </source>
</evidence>
<evidence type="ECO:0008006" key="4">
    <source>
        <dbReference type="Google" id="ProtNLM"/>
    </source>
</evidence>
<protein>
    <recommendedName>
        <fullName evidence="4">DUF4367 domain-containing protein</fullName>
    </recommendedName>
</protein>
<keyword evidence="1" id="KW-0732">Signal</keyword>
<feature type="signal peptide" evidence="1">
    <location>
        <begin position="1"/>
        <end position="22"/>
    </location>
</feature>
<dbReference type="EMBL" id="MPTC01000020">
    <property type="protein sequence ID" value="OMD37987.1"/>
    <property type="molecule type" value="Genomic_DNA"/>
</dbReference>
<reference evidence="2 3" key="1">
    <citation type="submission" date="2016-10" db="EMBL/GenBank/DDBJ databases">
        <title>Paenibacillus species isolates.</title>
        <authorList>
            <person name="Beno S.M."/>
        </authorList>
    </citation>
    <scope>NUCLEOTIDE SEQUENCE [LARGE SCALE GENOMIC DNA]</scope>
    <source>
        <strain evidence="2 3">FSL H7-0710</strain>
    </source>
</reference>
<dbReference type="OrthoDB" id="2667257at2"/>
<dbReference type="RefSeq" id="WP_076120469.1">
    <property type="nucleotide sequence ID" value="NZ_MPTC01000020.1"/>
</dbReference>
<sequence length="187" mass="21674">MRRIFYVLFVAVMFLTSSVVLAKESPSHTSKYHKLDSTILNKVKQKATFTLLVPENMPNKWTVELKYPYPLDTNKPIPSVRLHYFDKDENYILGIEQHKAVGYKIKKETIDLDVRNNKSTRIIVEEDFKFNSSGEIIRFSGVEARFTPWASNTLGGFLRWVKDGTYIEMDSSRLSKKDMIEVAKSVK</sequence>